<dbReference type="HOGENOM" id="CLU_095965_0_1_6"/>
<gene>
    <name evidence="2" type="ORF">S7S_08670</name>
</gene>
<accession>A0A0B4XNU1</accession>
<dbReference type="STRING" id="391936.S7S_08670"/>
<dbReference type="AlphaFoldDB" id="A0A0B4XNU1"/>
<protein>
    <submittedName>
        <fullName evidence="2">DNA translocase FtsK</fullName>
    </submittedName>
</protein>
<evidence type="ECO:0000256" key="1">
    <source>
        <dbReference type="SAM" id="Phobius"/>
    </source>
</evidence>
<sequence length="181" mass="19822">MDNHYQAPASAPADPAFSTYQPRFLSLSGRIGRLRYLAYCMGLMLITYPVIFIIFSLSGLFTGQPPGPMVFISLAVVYLALLVFTFGYAVRRLNDMDQSGWLSLLMLIPLVNVIMVLVLLFARGTAGSNRYGPAPVPNTKGVVVLALIPLLFAVLGIVAAISLPAYQQYILQAEQMQQAFE</sequence>
<keyword evidence="3" id="KW-1185">Reference proteome</keyword>
<organism evidence="2 3">
    <name type="scientific">Isoalcanivorax pacificus W11-5</name>
    <dbReference type="NCBI Taxonomy" id="391936"/>
    <lineage>
        <taxon>Bacteria</taxon>
        <taxon>Pseudomonadati</taxon>
        <taxon>Pseudomonadota</taxon>
        <taxon>Gammaproteobacteria</taxon>
        <taxon>Oceanospirillales</taxon>
        <taxon>Alcanivoracaceae</taxon>
        <taxon>Isoalcanivorax</taxon>
    </lineage>
</organism>
<dbReference type="Proteomes" id="UP000006764">
    <property type="component" value="Chromosome"/>
</dbReference>
<feature type="transmembrane region" description="Helical" evidence="1">
    <location>
        <begin position="36"/>
        <end position="57"/>
    </location>
</feature>
<dbReference type="InterPro" id="IPR008523">
    <property type="entry name" value="DUF805"/>
</dbReference>
<evidence type="ECO:0000313" key="3">
    <source>
        <dbReference type="Proteomes" id="UP000006764"/>
    </source>
</evidence>
<evidence type="ECO:0000313" key="2">
    <source>
        <dbReference type="EMBL" id="AJD48148.1"/>
    </source>
</evidence>
<name>A0A0B4XNU1_9GAMM</name>
<dbReference type="OrthoDB" id="9812349at2"/>
<keyword evidence="1" id="KW-0812">Transmembrane</keyword>
<feature type="transmembrane region" description="Helical" evidence="1">
    <location>
        <begin position="102"/>
        <end position="122"/>
    </location>
</feature>
<dbReference type="Pfam" id="PF05656">
    <property type="entry name" value="DUF805"/>
    <property type="match status" value="1"/>
</dbReference>
<dbReference type="EMBL" id="CP004387">
    <property type="protein sequence ID" value="AJD48148.1"/>
    <property type="molecule type" value="Genomic_DNA"/>
</dbReference>
<reference evidence="2 3" key="1">
    <citation type="journal article" date="2012" name="J. Bacteriol.">
        <title>Genome sequence of an alkane-degrading bacterium, Alcanivorax pacificus type strain W11-5, isolated from deep sea sediment.</title>
        <authorList>
            <person name="Lai Q."/>
            <person name="Shao Z."/>
        </authorList>
    </citation>
    <scope>NUCLEOTIDE SEQUENCE [LARGE SCALE GENOMIC DNA]</scope>
    <source>
        <strain evidence="2 3">W11-5</strain>
    </source>
</reference>
<feature type="transmembrane region" description="Helical" evidence="1">
    <location>
        <begin position="69"/>
        <end position="90"/>
    </location>
</feature>
<keyword evidence="1" id="KW-1133">Transmembrane helix</keyword>
<dbReference type="PANTHER" id="PTHR34980">
    <property type="entry name" value="INNER MEMBRANE PROTEIN-RELATED-RELATED"/>
    <property type="match status" value="1"/>
</dbReference>
<proteinExistence type="predicted"/>
<dbReference type="KEGG" id="apac:S7S_08670"/>
<keyword evidence="1" id="KW-0472">Membrane</keyword>
<feature type="transmembrane region" description="Helical" evidence="1">
    <location>
        <begin position="142"/>
        <end position="166"/>
    </location>
</feature>
<dbReference type="GO" id="GO:0005886">
    <property type="term" value="C:plasma membrane"/>
    <property type="evidence" value="ECO:0007669"/>
    <property type="project" value="TreeGrafter"/>
</dbReference>
<dbReference type="RefSeq" id="WP_008737538.1">
    <property type="nucleotide sequence ID" value="NZ_CP004387.1"/>
</dbReference>